<dbReference type="RefSeq" id="WP_123574984.1">
    <property type="nucleotide sequence ID" value="NZ_RKHG01000001.1"/>
</dbReference>
<feature type="transmembrane region" description="Helical" evidence="1">
    <location>
        <begin position="7"/>
        <end position="26"/>
    </location>
</feature>
<dbReference type="Proteomes" id="UP000275749">
    <property type="component" value="Unassembled WGS sequence"/>
</dbReference>
<dbReference type="EMBL" id="RKHG01000001">
    <property type="protein sequence ID" value="ROR53574.1"/>
    <property type="molecule type" value="Genomic_DNA"/>
</dbReference>
<evidence type="ECO:0000313" key="2">
    <source>
        <dbReference type="EMBL" id="ROR53574.1"/>
    </source>
</evidence>
<keyword evidence="1" id="KW-0812">Transmembrane</keyword>
<dbReference type="AlphaFoldDB" id="A0A3N1ZRQ3"/>
<keyword evidence="1" id="KW-1133">Transmembrane helix</keyword>
<gene>
    <name evidence="2" type="ORF">EDD41_0732</name>
</gene>
<reference evidence="2 3" key="1">
    <citation type="submission" date="2018-11" db="EMBL/GenBank/DDBJ databases">
        <title>Sequencing the genomes of 1000 actinobacteria strains.</title>
        <authorList>
            <person name="Klenk H.-P."/>
        </authorList>
    </citation>
    <scope>NUCLEOTIDE SEQUENCE [LARGE SCALE GENOMIC DNA]</scope>
    <source>
        <strain evidence="2 3">DSM 10546</strain>
    </source>
</reference>
<proteinExistence type="predicted"/>
<evidence type="ECO:0000256" key="1">
    <source>
        <dbReference type="SAM" id="Phobius"/>
    </source>
</evidence>
<accession>A0A3N1ZRQ3</accession>
<organism evidence="2 3">
    <name type="scientific">Luteococcus japonicus</name>
    <dbReference type="NCBI Taxonomy" id="33984"/>
    <lineage>
        <taxon>Bacteria</taxon>
        <taxon>Bacillati</taxon>
        <taxon>Actinomycetota</taxon>
        <taxon>Actinomycetes</taxon>
        <taxon>Propionibacteriales</taxon>
        <taxon>Propionibacteriaceae</taxon>
        <taxon>Luteococcus</taxon>
    </lineage>
</organism>
<sequence>MKGCLRWLLVFVAGIVTLLSGLLWLGNRLPDVPEEKAVAPYRPSFATLGFGEDDGTGAPEVDYSAQSPVSQQLGQRLRAARFPSANCIAPVEGPNSFVHVQESSQRYVNCLLDAWRPWLRENGASEMGQVQVRHCSLAPWAGTRQCTDPRGVTWDAEHGIYYLTPGMGPAWYGAADHAAGLTQIAAHMVQRQVRTPSDQTGVLLQGVKDESTVQALREDLQNECLAAGILAASRDPAAKRLVAQRSIYDTGGARWDATAQRFWRKQATKGVVGECDEMVAAPKLVRRAH</sequence>
<comment type="caution">
    <text evidence="2">The sequence shown here is derived from an EMBL/GenBank/DDBJ whole genome shotgun (WGS) entry which is preliminary data.</text>
</comment>
<keyword evidence="1" id="KW-0472">Membrane</keyword>
<protein>
    <submittedName>
        <fullName evidence="2">Uncharacterized protein</fullName>
    </submittedName>
</protein>
<name>A0A3N1ZRQ3_9ACTN</name>
<evidence type="ECO:0000313" key="3">
    <source>
        <dbReference type="Proteomes" id="UP000275749"/>
    </source>
</evidence>